<dbReference type="InterPro" id="IPR036890">
    <property type="entry name" value="HATPase_C_sf"/>
</dbReference>
<dbReference type="STRING" id="33903.AQJ43_15725"/>
<dbReference type="SUPFAM" id="SSF55874">
    <property type="entry name" value="ATPase domain of HSP90 chaperone/DNA topoisomerase II/histidine kinase"/>
    <property type="match status" value="1"/>
</dbReference>
<comment type="catalytic activity">
    <reaction evidence="1">
        <text>ATP + protein L-histidine = ADP + protein N-phospho-L-histidine.</text>
        <dbReference type="EC" id="2.7.13.3"/>
    </reaction>
</comment>
<dbReference type="InterPro" id="IPR004942">
    <property type="entry name" value="Roadblock/LAMTOR2_dom"/>
</dbReference>
<dbReference type="Pfam" id="PF08376">
    <property type="entry name" value="NIT"/>
    <property type="match status" value="1"/>
</dbReference>
<keyword evidence="5" id="KW-0418">Kinase</keyword>
<evidence type="ECO:0000256" key="7">
    <source>
        <dbReference type="SAM" id="Phobius"/>
    </source>
</evidence>
<evidence type="ECO:0000256" key="3">
    <source>
        <dbReference type="ARBA" id="ARBA00022553"/>
    </source>
</evidence>
<evidence type="ECO:0000313" key="10">
    <source>
        <dbReference type="Proteomes" id="UP000299211"/>
    </source>
</evidence>
<feature type="compositionally biased region" description="Basic and acidic residues" evidence="6">
    <location>
        <begin position="813"/>
        <end position="850"/>
    </location>
</feature>
<dbReference type="GO" id="GO:0004673">
    <property type="term" value="F:protein histidine kinase activity"/>
    <property type="evidence" value="ECO:0007669"/>
    <property type="project" value="UniProtKB-EC"/>
</dbReference>
<feature type="domain" description="NIT" evidence="8">
    <location>
        <begin position="78"/>
        <end position="329"/>
    </location>
</feature>
<feature type="compositionally biased region" description="Basic and acidic residues" evidence="6">
    <location>
        <begin position="687"/>
        <end position="704"/>
    </location>
</feature>
<feature type="compositionally biased region" description="Basic and acidic residues" evidence="6">
    <location>
        <begin position="665"/>
        <end position="675"/>
    </location>
</feature>
<gene>
    <name evidence="9" type="ORF">SAV31267_020550</name>
</gene>
<keyword evidence="7" id="KW-0812">Transmembrane</keyword>
<protein>
    <recommendedName>
        <fullName evidence="2">histidine kinase</fullName>
        <ecNumber evidence="2">2.7.13.3</ecNumber>
    </recommendedName>
</protein>
<dbReference type="Gene3D" id="3.30.565.10">
    <property type="entry name" value="Histidine kinase-like ATPase, C-terminal domain"/>
    <property type="match status" value="1"/>
</dbReference>
<dbReference type="InterPro" id="IPR003594">
    <property type="entry name" value="HATPase_dom"/>
</dbReference>
<keyword evidence="7" id="KW-1133">Transmembrane helix</keyword>
<feature type="transmembrane region" description="Helical" evidence="7">
    <location>
        <begin position="37"/>
        <end position="59"/>
    </location>
</feature>
<dbReference type="SUPFAM" id="SSF103196">
    <property type="entry name" value="Roadblock/LC7 domain"/>
    <property type="match status" value="1"/>
</dbReference>
<evidence type="ECO:0000256" key="5">
    <source>
        <dbReference type="ARBA" id="ARBA00022777"/>
    </source>
</evidence>
<comment type="caution">
    <text evidence="9">The sequence shown here is derived from an EMBL/GenBank/DDBJ whole genome shotgun (WGS) entry which is preliminary data.</text>
</comment>
<evidence type="ECO:0000256" key="1">
    <source>
        <dbReference type="ARBA" id="ARBA00000085"/>
    </source>
</evidence>
<dbReference type="PANTHER" id="PTHR45436:SF5">
    <property type="entry name" value="SENSOR HISTIDINE KINASE TRCS"/>
    <property type="match status" value="1"/>
</dbReference>
<evidence type="ECO:0000259" key="8">
    <source>
        <dbReference type="PROSITE" id="PS50906"/>
    </source>
</evidence>
<evidence type="ECO:0000256" key="2">
    <source>
        <dbReference type="ARBA" id="ARBA00012438"/>
    </source>
</evidence>
<keyword evidence="4" id="KW-0808">Transferase</keyword>
<dbReference type="SMART" id="SM00387">
    <property type="entry name" value="HATPase_c"/>
    <property type="match status" value="1"/>
</dbReference>
<dbReference type="SMART" id="SM00960">
    <property type="entry name" value="Robl_LC7"/>
    <property type="match status" value="1"/>
</dbReference>
<keyword evidence="7" id="KW-0472">Membrane</keyword>
<evidence type="ECO:0000256" key="4">
    <source>
        <dbReference type="ARBA" id="ARBA00022679"/>
    </source>
</evidence>
<feature type="compositionally biased region" description="Basic and acidic residues" evidence="6">
    <location>
        <begin position="712"/>
        <end position="741"/>
    </location>
</feature>
<dbReference type="GO" id="GO:0005886">
    <property type="term" value="C:plasma membrane"/>
    <property type="evidence" value="ECO:0007669"/>
    <property type="project" value="TreeGrafter"/>
</dbReference>
<feature type="region of interest" description="Disordered" evidence="6">
    <location>
        <begin position="661"/>
        <end position="872"/>
    </location>
</feature>
<dbReference type="Proteomes" id="UP000299211">
    <property type="component" value="Unassembled WGS sequence"/>
</dbReference>
<dbReference type="InterPro" id="IPR010910">
    <property type="entry name" value="Nitrate/nitrite_sensing_bac"/>
</dbReference>
<dbReference type="Pfam" id="PF03259">
    <property type="entry name" value="Robl_LC7"/>
    <property type="match status" value="1"/>
</dbReference>
<evidence type="ECO:0000313" key="9">
    <source>
        <dbReference type="EMBL" id="GDY72570.1"/>
    </source>
</evidence>
<dbReference type="EC" id="2.7.13.3" evidence="2"/>
<accession>A0A4D4MKM7</accession>
<dbReference type="PANTHER" id="PTHR45436">
    <property type="entry name" value="SENSOR HISTIDINE KINASE YKOH"/>
    <property type="match status" value="1"/>
</dbReference>
<sequence length="1001" mass="109115">MGNAGGTDQRPATRPFRRPGETMRWPIGRPTTVRARIVALALAPVIALMALWSFAMVSVTGELRALVRVQGVYEDFGTPVDTAIGQIQIERRLSAGYLGADHRTARAPDLMEQQHRTDLALTALRDAVRDGDRGRLSDRQRHALDAMLDSTGRLEKLRDRVLSRDITWDRAVAEYSGLVEPGFDVQSTLTALQAGQLAREAQVVIELVRVREFVSREDALVAGARAAGTLTDRQYDALTATIEDRRVFERTYVPDLPSDSRALFEEFQRGAVHRALTRGEDALLRAGADRAGEAVAADSWRTTTDRAVKRYMRLCTRSAVNSADRGRAFAYRELAKAAVVGVLGLAAVGLSLWFAVRGARRISRRLELLRDAADLLTNHQLPDVMTRLSAGEDVDAVAEAPPLADGELRPDEIGQVGRSFNTARLAAVEAAVKQAGLRRGLFAVLLNIARRNQALVHRQLKLVDTLERRTDDPDVLEELFRIDHLTTRMRRHAESLIILSGAAPGRRWRRPVPVADVVASAVGEIEDYARVVVPPMPEVGVAADAVADVVHLIAELAENATVFSPPHTRVTMRCGRAQGGFVLEIDDRGLGLGPDQIEEAHRTLTGPDDFDPTQHDRLGFYVVGRLAARHGIEVTLCRSPYGGTTAVVLLPEAVLATVEPAAADAEPRAARREPASRSGTAPAAREQASDGPREPASERPREPASQRPPEQALDRPREQALDRPREVSVERDREWLRRRTADTGPDPGAPALPTRTRQSSLAPGLRTEGPAADETPERAVTPRRCARCSGPSSAASTVAVRGSRRRPAPRSEPTPRKERTPTMHREQAPEHRDRTSEHRDRTPERRDRTPEPPGRASGPAAPAPASEPPGTDLGWLLEDLVARTDHVRQAVLLTADGLPLSASDGMRARDIEHLAAVCSGFHSLARSAGERFAAGDVRQTMVMLDDAYLFITPAGDGSRLAVLSEVQTDVGQLAHEMALLVRRVGRHMDAAVRSAVHSAGS</sequence>
<evidence type="ECO:0000256" key="6">
    <source>
        <dbReference type="SAM" id="MobiDB-lite"/>
    </source>
</evidence>
<keyword evidence="3" id="KW-0597">Phosphoprotein</keyword>
<organism evidence="9 10">
    <name type="scientific">Streptomyces avermitilis</name>
    <dbReference type="NCBI Taxonomy" id="33903"/>
    <lineage>
        <taxon>Bacteria</taxon>
        <taxon>Bacillati</taxon>
        <taxon>Actinomycetota</taxon>
        <taxon>Actinomycetes</taxon>
        <taxon>Kitasatosporales</taxon>
        <taxon>Streptomycetaceae</taxon>
        <taxon>Streptomyces</taxon>
    </lineage>
</organism>
<dbReference type="AlphaFoldDB" id="A0A4D4MKM7"/>
<feature type="transmembrane region" description="Helical" evidence="7">
    <location>
        <begin position="334"/>
        <end position="356"/>
    </location>
</feature>
<dbReference type="InterPro" id="IPR013587">
    <property type="entry name" value="Nitrate/nitrite_sensing"/>
</dbReference>
<dbReference type="InterPro" id="IPR050428">
    <property type="entry name" value="TCS_sensor_his_kinase"/>
</dbReference>
<name>A0A4D4MKM7_STRAX</name>
<dbReference type="Gene3D" id="3.30.450.30">
    <property type="entry name" value="Dynein light chain 2a, cytoplasmic"/>
    <property type="match status" value="1"/>
</dbReference>
<dbReference type="Pfam" id="PF02518">
    <property type="entry name" value="HATPase_c"/>
    <property type="match status" value="1"/>
</dbReference>
<proteinExistence type="predicted"/>
<dbReference type="GO" id="GO:0000160">
    <property type="term" value="P:phosphorelay signal transduction system"/>
    <property type="evidence" value="ECO:0007669"/>
    <property type="project" value="TreeGrafter"/>
</dbReference>
<dbReference type="EMBL" id="BJHY01000001">
    <property type="protein sequence ID" value="GDY72570.1"/>
    <property type="molecule type" value="Genomic_DNA"/>
</dbReference>
<feature type="region of interest" description="Disordered" evidence="6">
    <location>
        <begin position="1"/>
        <end position="25"/>
    </location>
</feature>
<reference evidence="9 10" key="1">
    <citation type="submission" date="2019-04" db="EMBL/GenBank/DDBJ databases">
        <title>Draft genome sequences of Streptomyces avermitilis ATCC 31267.</title>
        <authorList>
            <person name="Komaki H."/>
            <person name="Tamura T."/>
            <person name="Hosoyama A."/>
        </authorList>
    </citation>
    <scope>NUCLEOTIDE SEQUENCE [LARGE SCALE GENOMIC DNA]</scope>
    <source>
        <strain evidence="9 10">ATCC 31267</strain>
    </source>
</reference>
<dbReference type="PROSITE" id="PS50906">
    <property type="entry name" value="NIT"/>
    <property type="match status" value="1"/>
</dbReference>